<dbReference type="EMBL" id="JACSDY010000019">
    <property type="protein sequence ID" value="KAF7398078.1"/>
    <property type="molecule type" value="Genomic_DNA"/>
</dbReference>
<evidence type="ECO:0000256" key="1">
    <source>
        <dbReference type="SAM" id="MobiDB-lite"/>
    </source>
</evidence>
<keyword evidence="3" id="KW-1185">Reference proteome</keyword>
<dbReference type="AlphaFoldDB" id="A0A834K0M9"/>
<sequence length="125" mass="14133">MNREKNRRDTNGTRKKGSREEDKVRKGGTERFVEKSLTTLESNGCFVVITANGGTFPTGCPESTEKQKESMANALECLCYFRRDQARISPEEPESARKCVPTTSGIETKRGTTLRFTLNNFMEEQ</sequence>
<evidence type="ECO:0000313" key="2">
    <source>
        <dbReference type="EMBL" id="KAF7398078.1"/>
    </source>
</evidence>
<feature type="region of interest" description="Disordered" evidence="1">
    <location>
        <begin position="1"/>
        <end position="28"/>
    </location>
</feature>
<organism evidence="2 3">
    <name type="scientific">Vespula pensylvanica</name>
    <name type="common">Western yellow jacket</name>
    <name type="synonym">Wasp</name>
    <dbReference type="NCBI Taxonomy" id="30213"/>
    <lineage>
        <taxon>Eukaryota</taxon>
        <taxon>Metazoa</taxon>
        <taxon>Ecdysozoa</taxon>
        <taxon>Arthropoda</taxon>
        <taxon>Hexapoda</taxon>
        <taxon>Insecta</taxon>
        <taxon>Pterygota</taxon>
        <taxon>Neoptera</taxon>
        <taxon>Endopterygota</taxon>
        <taxon>Hymenoptera</taxon>
        <taxon>Apocrita</taxon>
        <taxon>Aculeata</taxon>
        <taxon>Vespoidea</taxon>
        <taxon>Vespidae</taxon>
        <taxon>Vespinae</taxon>
        <taxon>Vespula</taxon>
    </lineage>
</organism>
<proteinExistence type="predicted"/>
<comment type="caution">
    <text evidence="2">The sequence shown here is derived from an EMBL/GenBank/DDBJ whole genome shotgun (WGS) entry which is preliminary data.</text>
</comment>
<gene>
    <name evidence="2" type="ORF">H0235_016086</name>
</gene>
<accession>A0A834K0M9</accession>
<name>A0A834K0M9_VESPE</name>
<protein>
    <submittedName>
        <fullName evidence="2">Uncharacterized protein</fullName>
    </submittedName>
</protein>
<reference evidence="2" key="1">
    <citation type="journal article" date="2020" name="G3 (Bethesda)">
        <title>High-Quality Assemblies for Three Invasive Social Wasps from the &lt;i&gt;Vespula&lt;/i&gt; Genus.</title>
        <authorList>
            <person name="Harrop T.W.R."/>
            <person name="Guhlin J."/>
            <person name="McLaughlin G.M."/>
            <person name="Permina E."/>
            <person name="Stockwell P."/>
            <person name="Gilligan J."/>
            <person name="Le Lec M.F."/>
            <person name="Gruber M.A.M."/>
            <person name="Quinn O."/>
            <person name="Lovegrove M."/>
            <person name="Duncan E.J."/>
            <person name="Remnant E.J."/>
            <person name="Van Eeckhoven J."/>
            <person name="Graham B."/>
            <person name="Knapp R.A."/>
            <person name="Langford K.W."/>
            <person name="Kronenberg Z."/>
            <person name="Press M.O."/>
            <person name="Eacker S.M."/>
            <person name="Wilson-Rankin E.E."/>
            <person name="Purcell J."/>
            <person name="Lester P.J."/>
            <person name="Dearden P.K."/>
        </authorList>
    </citation>
    <scope>NUCLEOTIDE SEQUENCE</scope>
    <source>
        <strain evidence="2">Volc-1</strain>
    </source>
</reference>
<dbReference type="Proteomes" id="UP000600918">
    <property type="component" value="Unassembled WGS sequence"/>
</dbReference>
<evidence type="ECO:0000313" key="3">
    <source>
        <dbReference type="Proteomes" id="UP000600918"/>
    </source>
</evidence>